<dbReference type="EC" id="1.1.1.193" evidence="15"/>
<evidence type="ECO:0000256" key="12">
    <source>
        <dbReference type="ARBA" id="ARBA00023268"/>
    </source>
</evidence>
<dbReference type="GO" id="GO:0008270">
    <property type="term" value="F:zinc ion binding"/>
    <property type="evidence" value="ECO:0007669"/>
    <property type="project" value="InterPro"/>
</dbReference>
<dbReference type="GO" id="GO:0050661">
    <property type="term" value="F:NADP binding"/>
    <property type="evidence" value="ECO:0007669"/>
    <property type="project" value="InterPro"/>
</dbReference>
<feature type="binding site" evidence="18">
    <location>
        <position position="51"/>
    </location>
    <ligand>
        <name>Zn(2+)</name>
        <dbReference type="ChEBI" id="CHEBI:29105"/>
        <note>catalytic</note>
    </ligand>
</feature>
<dbReference type="EC" id="3.5.4.26" evidence="15"/>
<evidence type="ECO:0000256" key="7">
    <source>
        <dbReference type="ARBA" id="ARBA00022723"/>
    </source>
</evidence>
<feature type="binding site" evidence="17">
    <location>
        <position position="169"/>
    </location>
    <ligand>
        <name>NADP(+)</name>
        <dbReference type="ChEBI" id="CHEBI:58349"/>
    </ligand>
</feature>
<feature type="binding site" evidence="17">
    <location>
        <begin position="296"/>
        <end position="302"/>
    </location>
    <ligand>
        <name>NADP(+)</name>
        <dbReference type="ChEBI" id="CHEBI:58349"/>
    </ligand>
</feature>
<evidence type="ECO:0000256" key="10">
    <source>
        <dbReference type="ARBA" id="ARBA00022857"/>
    </source>
</evidence>
<dbReference type="GO" id="GO:0008703">
    <property type="term" value="F:5-amino-6-(5-phosphoribosylamino)uracil reductase activity"/>
    <property type="evidence" value="ECO:0007669"/>
    <property type="project" value="UniProtKB-EC"/>
</dbReference>
<dbReference type="Gene3D" id="3.40.430.10">
    <property type="entry name" value="Dihydrofolate Reductase, subunit A"/>
    <property type="match status" value="1"/>
</dbReference>
<name>A0A3G2RA17_9FIRM</name>
<evidence type="ECO:0000256" key="14">
    <source>
        <dbReference type="ARBA" id="ARBA00049886"/>
    </source>
</evidence>
<evidence type="ECO:0000256" key="18">
    <source>
        <dbReference type="PIRSR" id="PIRSR006769-3"/>
    </source>
</evidence>
<dbReference type="Gene3D" id="3.40.140.10">
    <property type="entry name" value="Cytidine Deaminase, domain 2"/>
    <property type="match status" value="1"/>
</dbReference>
<dbReference type="InterPro" id="IPR011549">
    <property type="entry name" value="RibD_C"/>
</dbReference>
<dbReference type="EMBL" id="CP033169">
    <property type="protein sequence ID" value="AYO31577.1"/>
    <property type="molecule type" value="Genomic_DNA"/>
</dbReference>
<dbReference type="SUPFAM" id="SSF53597">
    <property type="entry name" value="Dihydrofolate reductase-like"/>
    <property type="match status" value="1"/>
</dbReference>
<comment type="catalytic activity">
    <reaction evidence="13 15">
        <text>5-amino-6-(5-phospho-D-ribitylamino)uracil + NADP(+) = 5-amino-6-(5-phospho-D-ribosylamino)uracil + NADPH + H(+)</text>
        <dbReference type="Rhea" id="RHEA:17845"/>
        <dbReference type="ChEBI" id="CHEBI:15378"/>
        <dbReference type="ChEBI" id="CHEBI:57783"/>
        <dbReference type="ChEBI" id="CHEBI:58349"/>
        <dbReference type="ChEBI" id="CHEBI:58421"/>
        <dbReference type="ChEBI" id="CHEBI:58453"/>
        <dbReference type="EC" id="1.1.1.193"/>
    </reaction>
</comment>
<dbReference type="Pfam" id="PF01872">
    <property type="entry name" value="RibD_C"/>
    <property type="match status" value="1"/>
</dbReference>
<dbReference type="InterPro" id="IPR004794">
    <property type="entry name" value="Eubact_RibD"/>
</dbReference>
<evidence type="ECO:0000313" key="20">
    <source>
        <dbReference type="EMBL" id="AYO31577.1"/>
    </source>
</evidence>
<keyword evidence="11 15" id="KW-0560">Oxidoreductase</keyword>
<comment type="similarity">
    <text evidence="5 15">In the C-terminal section; belongs to the HTP reductase family.</text>
</comment>
<dbReference type="InterPro" id="IPR016193">
    <property type="entry name" value="Cytidine_deaminase-like"/>
</dbReference>
<protein>
    <recommendedName>
        <fullName evidence="15">Riboflavin biosynthesis protein RibD</fullName>
    </recommendedName>
    <domain>
        <recommendedName>
            <fullName evidence="15">Diaminohydroxyphosphoribosylaminopyrimidine deaminase</fullName>
            <shortName evidence="15">DRAP deaminase</shortName>
            <ecNumber evidence="15">3.5.4.26</ecNumber>
        </recommendedName>
        <alternativeName>
            <fullName evidence="15">Riboflavin-specific deaminase</fullName>
        </alternativeName>
    </domain>
    <domain>
        <recommendedName>
            <fullName evidence="15">5-amino-6-(5-phosphoribosylamino)uracil reductase</fullName>
            <ecNumber evidence="15">1.1.1.193</ecNumber>
        </recommendedName>
        <alternativeName>
            <fullName evidence="15">HTP reductase</fullName>
        </alternativeName>
    </domain>
</protein>
<keyword evidence="6 15" id="KW-0686">Riboflavin biosynthesis</keyword>
<dbReference type="PROSITE" id="PS00903">
    <property type="entry name" value="CYT_DCMP_DEAMINASES_1"/>
    <property type="match status" value="1"/>
</dbReference>
<evidence type="ECO:0000259" key="19">
    <source>
        <dbReference type="PROSITE" id="PS51747"/>
    </source>
</evidence>
<evidence type="ECO:0000256" key="1">
    <source>
        <dbReference type="ARBA" id="ARBA00002151"/>
    </source>
</evidence>
<dbReference type="GO" id="GO:0009231">
    <property type="term" value="P:riboflavin biosynthetic process"/>
    <property type="evidence" value="ECO:0007669"/>
    <property type="project" value="UniProtKB-UniPathway"/>
</dbReference>
<dbReference type="NCBIfam" id="TIGR00326">
    <property type="entry name" value="eubact_ribD"/>
    <property type="match status" value="1"/>
</dbReference>
<feature type="binding site" evidence="18">
    <location>
        <position position="76"/>
    </location>
    <ligand>
        <name>Zn(2+)</name>
        <dbReference type="ChEBI" id="CHEBI:29105"/>
        <note>catalytic</note>
    </ligand>
</feature>
<feature type="binding site" evidence="17">
    <location>
        <position position="197"/>
    </location>
    <ligand>
        <name>NADP(+)</name>
        <dbReference type="ChEBI" id="CHEBI:58349"/>
    </ligand>
</feature>
<evidence type="ECO:0000256" key="6">
    <source>
        <dbReference type="ARBA" id="ARBA00022619"/>
    </source>
</evidence>
<dbReference type="CDD" id="cd01284">
    <property type="entry name" value="Riboflavin_deaminase-reductase"/>
    <property type="match status" value="1"/>
</dbReference>
<dbReference type="KEGG" id="bacg:D2962_14085"/>
<keyword evidence="12" id="KW-0511">Multifunctional enzyme</keyword>
<dbReference type="InterPro" id="IPR016192">
    <property type="entry name" value="APOBEC/CMP_deaminase_Zn-bd"/>
</dbReference>
<evidence type="ECO:0000256" key="4">
    <source>
        <dbReference type="ARBA" id="ARBA00005259"/>
    </source>
</evidence>
<comment type="pathway">
    <text evidence="2 15">Cofactor biosynthesis; riboflavin biosynthesis; 5-amino-6-(D-ribitylamino)uracil from GTP: step 2/4.</text>
</comment>
<feature type="binding site" evidence="17">
    <location>
        <position position="294"/>
    </location>
    <ligand>
        <name>substrate</name>
    </ligand>
</feature>
<organism evidence="20 21">
    <name type="scientific">Biomaibacter acetigenes</name>
    <dbReference type="NCBI Taxonomy" id="2316383"/>
    <lineage>
        <taxon>Bacteria</taxon>
        <taxon>Bacillati</taxon>
        <taxon>Bacillota</taxon>
        <taxon>Clostridia</taxon>
        <taxon>Thermosediminibacterales</taxon>
        <taxon>Tepidanaerobacteraceae</taxon>
        <taxon>Biomaibacter</taxon>
    </lineage>
</organism>
<comment type="similarity">
    <text evidence="4 15">In the N-terminal section; belongs to the cytidine and deoxycytidylate deaminase family.</text>
</comment>
<evidence type="ECO:0000256" key="16">
    <source>
        <dbReference type="PIRSR" id="PIRSR006769-1"/>
    </source>
</evidence>
<feature type="binding site" evidence="17">
    <location>
        <position position="171"/>
    </location>
    <ligand>
        <name>NADP(+)</name>
        <dbReference type="ChEBI" id="CHEBI:58349"/>
    </ligand>
</feature>
<comment type="pathway">
    <text evidence="3 15">Cofactor biosynthesis; riboflavin biosynthesis; 5-amino-6-(D-ribitylamino)uracil from GTP: step 3/4.</text>
</comment>
<evidence type="ECO:0000256" key="17">
    <source>
        <dbReference type="PIRSR" id="PIRSR006769-2"/>
    </source>
</evidence>
<dbReference type="PROSITE" id="PS51747">
    <property type="entry name" value="CYT_DCMP_DEAMINASES_2"/>
    <property type="match status" value="1"/>
</dbReference>
<comment type="catalytic activity">
    <reaction evidence="14 15">
        <text>2,5-diamino-6-hydroxy-4-(5-phosphoribosylamino)-pyrimidine + H2O + H(+) = 5-amino-6-(5-phospho-D-ribosylamino)uracil + NH4(+)</text>
        <dbReference type="Rhea" id="RHEA:21868"/>
        <dbReference type="ChEBI" id="CHEBI:15377"/>
        <dbReference type="ChEBI" id="CHEBI:15378"/>
        <dbReference type="ChEBI" id="CHEBI:28938"/>
        <dbReference type="ChEBI" id="CHEBI:58453"/>
        <dbReference type="ChEBI" id="CHEBI:58614"/>
        <dbReference type="EC" id="3.5.4.26"/>
    </reaction>
</comment>
<dbReference type="InterPro" id="IPR024072">
    <property type="entry name" value="DHFR-like_dom_sf"/>
</dbReference>
<dbReference type="GO" id="GO:0008835">
    <property type="term" value="F:diaminohydroxyphosphoribosylaminopyrimidine deaminase activity"/>
    <property type="evidence" value="ECO:0007669"/>
    <property type="project" value="UniProtKB-EC"/>
</dbReference>
<evidence type="ECO:0000256" key="8">
    <source>
        <dbReference type="ARBA" id="ARBA00022801"/>
    </source>
</evidence>
<keyword evidence="7 15" id="KW-0479">Metal-binding</keyword>
<evidence type="ECO:0000256" key="15">
    <source>
        <dbReference type="PIRNR" id="PIRNR006769"/>
    </source>
</evidence>
<dbReference type="PANTHER" id="PTHR38011">
    <property type="entry name" value="DIHYDROFOLATE REDUCTASE FAMILY PROTEIN (AFU_ORTHOLOGUE AFUA_8G06820)"/>
    <property type="match status" value="1"/>
</dbReference>
<feature type="binding site" evidence="17">
    <location>
        <position position="185"/>
    </location>
    <ligand>
        <name>substrate</name>
    </ligand>
</feature>
<dbReference type="AlphaFoldDB" id="A0A3G2RA17"/>
<feature type="active site" description="Proton donor" evidence="16">
    <location>
        <position position="53"/>
    </location>
</feature>
<feature type="binding site" evidence="17">
    <location>
        <position position="205"/>
    </location>
    <ligand>
        <name>substrate</name>
    </ligand>
</feature>
<dbReference type="Proteomes" id="UP000280960">
    <property type="component" value="Chromosome"/>
</dbReference>
<reference evidence="20 21" key="1">
    <citation type="submission" date="2018-10" db="EMBL/GenBank/DDBJ databases">
        <authorList>
            <person name="Zhang X."/>
        </authorList>
    </citation>
    <scope>NUCLEOTIDE SEQUENCE [LARGE SCALE GENOMIC DNA]</scope>
    <source>
        <strain evidence="20 21">SK-G1</strain>
    </source>
</reference>
<dbReference type="PANTHER" id="PTHR38011:SF7">
    <property type="entry name" value="2,5-DIAMINO-6-RIBOSYLAMINO-4(3H)-PYRIMIDINONE 5'-PHOSPHATE REDUCTASE"/>
    <property type="match status" value="1"/>
</dbReference>
<feature type="binding site" evidence="18">
    <location>
        <position position="85"/>
    </location>
    <ligand>
        <name>Zn(2+)</name>
        <dbReference type="ChEBI" id="CHEBI:29105"/>
        <note>catalytic</note>
    </ligand>
</feature>
<dbReference type="FunFam" id="3.40.140.10:FF:000025">
    <property type="entry name" value="Riboflavin biosynthesis protein RibD"/>
    <property type="match status" value="1"/>
</dbReference>
<feature type="domain" description="CMP/dCMP-type deaminase" evidence="19">
    <location>
        <begin position="2"/>
        <end position="124"/>
    </location>
</feature>
<comment type="function">
    <text evidence="1 15">Converts 2,5-diamino-6-(ribosylamino)-4(3h)-pyrimidinone 5'-phosphate into 5-amino-6-(ribosylamino)-2,4(1h,3h)-pyrimidinedione 5'-phosphate.</text>
</comment>
<evidence type="ECO:0000256" key="13">
    <source>
        <dbReference type="ARBA" id="ARBA00049861"/>
    </source>
</evidence>
<dbReference type="RefSeq" id="WP_120767625.1">
    <property type="nucleotide sequence ID" value="NZ_CP033169.1"/>
</dbReference>
<dbReference type="InterPro" id="IPR002125">
    <property type="entry name" value="CMP_dCMP_dom"/>
</dbReference>
<evidence type="ECO:0000256" key="11">
    <source>
        <dbReference type="ARBA" id="ARBA00023002"/>
    </source>
</evidence>
<proteinExistence type="inferred from homology"/>
<dbReference type="Pfam" id="PF00383">
    <property type="entry name" value="dCMP_cyt_deam_1"/>
    <property type="match status" value="1"/>
</dbReference>
<keyword evidence="9 15" id="KW-0862">Zinc</keyword>
<evidence type="ECO:0000256" key="2">
    <source>
        <dbReference type="ARBA" id="ARBA00004882"/>
    </source>
</evidence>
<sequence length="362" mass="39148">MDRDKFFMERALRLAEKGVGSTSPNPMVGAVLVKDGEIIGEGFHKKAGEPHAEVLALKQAGERARGAELFVTLEPCSHYGRTPPCVQAIIKAGVTGVVAAMEDPNPLVSGRGIKMLEEAGIQVRVGVMEERARKLNEVFIKYITTKKPFVVGKIAQSLDGKIALSSGISRWITGEPARIRAHELRSRYDAVMVGIGTVLADDPLLTCRLPGREKDPVKIVVDSTLKIPVNARLFQDSGKVIIAATQKADRQKMRVLKELGADIIETESNGGDMVNLPQLFEILGTMGITGVLVEGGSRLLASLSKEELLDKLIIFVAPRLIGAEGLSSVGNLFVDELKKTPRFTIGSLEQIGEDIMLEAYKG</sequence>
<accession>A0A3G2RA17</accession>
<dbReference type="InterPro" id="IPR002734">
    <property type="entry name" value="RibDG_C"/>
</dbReference>
<feature type="binding site" evidence="17">
    <location>
        <position position="201"/>
    </location>
    <ligand>
        <name>NADP(+)</name>
        <dbReference type="ChEBI" id="CHEBI:58349"/>
    </ligand>
</feature>
<evidence type="ECO:0000256" key="5">
    <source>
        <dbReference type="ARBA" id="ARBA00007417"/>
    </source>
</evidence>
<dbReference type="NCBIfam" id="TIGR00227">
    <property type="entry name" value="ribD_Cterm"/>
    <property type="match status" value="1"/>
</dbReference>
<keyword evidence="21" id="KW-1185">Reference proteome</keyword>
<feature type="binding site" evidence="17">
    <location>
        <position position="223"/>
    </location>
    <ligand>
        <name>NADP(+)</name>
        <dbReference type="ChEBI" id="CHEBI:58349"/>
    </ligand>
</feature>
<evidence type="ECO:0000313" key="21">
    <source>
        <dbReference type="Proteomes" id="UP000280960"/>
    </source>
</evidence>
<dbReference type="InterPro" id="IPR050765">
    <property type="entry name" value="Riboflavin_Biosynth_HTPR"/>
</dbReference>
<dbReference type="UniPathway" id="UPA00275">
    <property type="reaction ID" value="UER00401"/>
</dbReference>
<evidence type="ECO:0000256" key="3">
    <source>
        <dbReference type="ARBA" id="ARBA00004910"/>
    </source>
</evidence>
<keyword evidence="10 15" id="KW-0521">NADP</keyword>
<feature type="binding site" evidence="17">
    <location>
        <position position="155"/>
    </location>
    <ligand>
        <name>NADP(+)</name>
        <dbReference type="ChEBI" id="CHEBI:58349"/>
    </ligand>
</feature>
<comment type="cofactor">
    <cofactor evidence="15 18">
        <name>Zn(2+)</name>
        <dbReference type="ChEBI" id="CHEBI:29105"/>
    </cofactor>
    <text evidence="15 18">Binds 1 zinc ion.</text>
</comment>
<evidence type="ECO:0000256" key="9">
    <source>
        <dbReference type="ARBA" id="ARBA00022833"/>
    </source>
</evidence>
<feature type="binding site" evidence="17">
    <location>
        <position position="208"/>
    </location>
    <ligand>
        <name>substrate</name>
    </ligand>
</feature>
<dbReference type="SUPFAM" id="SSF53927">
    <property type="entry name" value="Cytidine deaminase-like"/>
    <property type="match status" value="1"/>
</dbReference>
<gene>
    <name evidence="20" type="primary">ribD</name>
    <name evidence="20" type="ORF">D2962_14085</name>
</gene>
<keyword evidence="8 15" id="KW-0378">Hydrolase</keyword>
<dbReference type="PIRSF" id="PIRSF006769">
    <property type="entry name" value="RibD"/>
    <property type="match status" value="1"/>
</dbReference>